<reference evidence="4" key="1">
    <citation type="submission" date="2016-06" db="UniProtKB">
        <authorList>
            <consortium name="WormBaseParasite"/>
        </authorList>
    </citation>
    <scope>IDENTIFICATION</scope>
</reference>
<evidence type="ECO:0000259" key="3">
    <source>
        <dbReference type="PROSITE" id="PS50919"/>
    </source>
</evidence>
<dbReference type="GO" id="GO:0016529">
    <property type="term" value="C:sarcoplasmic reticulum"/>
    <property type="evidence" value="ECO:0007669"/>
    <property type="project" value="TreeGrafter"/>
</dbReference>
<dbReference type="SMART" id="SM00472">
    <property type="entry name" value="MIR"/>
    <property type="match status" value="2"/>
</dbReference>
<comment type="similarity">
    <text evidence="2">Belongs to the InsP3 receptor family.</text>
</comment>
<dbReference type="GO" id="GO:0005509">
    <property type="term" value="F:calcium ion binding"/>
    <property type="evidence" value="ECO:0007669"/>
    <property type="project" value="TreeGrafter"/>
</dbReference>
<keyword evidence="2" id="KW-0407">Ion channel</keyword>
<dbReference type="PROSITE" id="PS50919">
    <property type="entry name" value="MIR"/>
    <property type="match status" value="2"/>
</dbReference>
<keyword evidence="2" id="KW-0109">Calcium transport</keyword>
<dbReference type="GO" id="GO:0070679">
    <property type="term" value="F:inositol 1,4,5 trisphosphate binding"/>
    <property type="evidence" value="ECO:0007669"/>
    <property type="project" value="UniProtKB-UniRule"/>
</dbReference>
<keyword evidence="1" id="KW-0677">Repeat</keyword>
<evidence type="ECO:0000256" key="2">
    <source>
        <dbReference type="RuleBase" id="RU368044"/>
    </source>
</evidence>
<dbReference type="InterPro" id="IPR015925">
    <property type="entry name" value="Ryanodine_IP3_receptor"/>
</dbReference>
<keyword evidence="2" id="KW-0472">Membrane</keyword>
<dbReference type="Gene3D" id="2.80.10.50">
    <property type="match status" value="2"/>
</dbReference>
<dbReference type="SUPFAM" id="SSF82109">
    <property type="entry name" value="MIR domain"/>
    <property type="match status" value="2"/>
</dbReference>
<keyword evidence="2" id="KW-0675">Receptor</keyword>
<dbReference type="PANTHER" id="PTHR13715:SF102">
    <property type="entry name" value="INOSITOL 1,4,5-TRISPHOSPHATE RECEPTOR"/>
    <property type="match status" value="1"/>
</dbReference>
<dbReference type="WBParaSite" id="GPUH_0000197601-mRNA-1">
    <property type="protein sequence ID" value="GPUH_0000197601-mRNA-1"/>
    <property type="gene ID" value="GPUH_0000197601"/>
</dbReference>
<dbReference type="GO" id="GO:0051209">
    <property type="term" value="P:release of sequestered calcium ion into cytosol"/>
    <property type="evidence" value="ECO:0007669"/>
    <property type="project" value="UniProtKB-UniRule"/>
</dbReference>
<comment type="subcellular location">
    <subcellularLocation>
        <location evidence="2">Endoplasmic reticulum membrane</location>
        <topology evidence="2">Multi-pass membrane protein</topology>
    </subcellularLocation>
</comment>
<feature type="domain" description="MIR" evidence="3">
    <location>
        <begin position="58"/>
        <end position="112"/>
    </location>
</feature>
<feature type="domain" description="MIR" evidence="3">
    <location>
        <begin position="187"/>
        <end position="245"/>
    </location>
</feature>
<dbReference type="InterPro" id="IPR000493">
    <property type="entry name" value="InsP3_rcpt"/>
</dbReference>
<dbReference type="GO" id="GO:0005886">
    <property type="term" value="C:plasma membrane"/>
    <property type="evidence" value="ECO:0007669"/>
    <property type="project" value="TreeGrafter"/>
</dbReference>
<accession>A0A183CZT0</accession>
<keyword evidence="2" id="KW-0106">Calcium</keyword>
<dbReference type="AlphaFoldDB" id="A0A183CZT0"/>
<keyword evidence="2" id="KW-1071">Ligand-gated ion channel</keyword>
<organism evidence="4">
    <name type="scientific">Gongylonema pulchrum</name>
    <dbReference type="NCBI Taxonomy" id="637853"/>
    <lineage>
        <taxon>Eukaryota</taxon>
        <taxon>Metazoa</taxon>
        <taxon>Ecdysozoa</taxon>
        <taxon>Nematoda</taxon>
        <taxon>Chromadorea</taxon>
        <taxon>Rhabditida</taxon>
        <taxon>Spirurina</taxon>
        <taxon>Spiruromorpha</taxon>
        <taxon>Spiruroidea</taxon>
        <taxon>Gongylonematidae</taxon>
        <taxon>Gongylonema</taxon>
    </lineage>
</organism>
<sequence>LFRICPVNRYAAQKQYWAEQKKYQAGESLFEEDMLNKLKHAADKEKEQNDMEYQKMLGVNVQYGGTVQLLHVKSDKYLTVLKNSPARLERNAMKVYLDKNGNEGSWFYVEPVYKHSFLGDNVNAGDRISLVPYSYSPTSTTSGHIKPQLHLSHMRLPDYQAGFEVNCLNELTEWQVFMFLQFDENHNNILKSGDVVRLFHADQQTFLTLDSVPVKFEDVVFLRLTNRPSAADATSSRALWEVQVVQPEAYRGAAASWMERFRFKHLATDMYLSVERMRSGKTKSGQ</sequence>
<keyword evidence="2" id="KW-0256">Endoplasmic reticulum</keyword>
<dbReference type="GO" id="GO:0005789">
    <property type="term" value="C:endoplasmic reticulum membrane"/>
    <property type="evidence" value="ECO:0007669"/>
    <property type="project" value="UniProtKB-SubCell"/>
</dbReference>
<keyword evidence="2" id="KW-0107">Calcium channel</keyword>
<dbReference type="Pfam" id="PF02815">
    <property type="entry name" value="MIR"/>
    <property type="match status" value="1"/>
</dbReference>
<dbReference type="InterPro" id="IPR036300">
    <property type="entry name" value="MIR_dom_sf"/>
</dbReference>
<dbReference type="InterPro" id="IPR016093">
    <property type="entry name" value="MIR_motif"/>
</dbReference>
<dbReference type="PANTHER" id="PTHR13715">
    <property type="entry name" value="RYANODINE RECEPTOR AND IP3 RECEPTOR"/>
    <property type="match status" value="1"/>
</dbReference>
<name>A0A183CZT0_9BILA</name>
<dbReference type="GO" id="GO:0005220">
    <property type="term" value="F:inositol 1,4,5-trisphosphate-gated calcium channel activity"/>
    <property type="evidence" value="ECO:0007669"/>
    <property type="project" value="UniProtKB-UniRule"/>
</dbReference>
<keyword evidence="2" id="KW-0813">Transport</keyword>
<evidence type="ECO:0000313" key="4">
    <source>
        <dbReference type="WBParaSite" id="GPUH_0000197601-mRNA-1"/>
    </source>
</evidence>
<comment type="domain">
    <text evidence="2">The receptor contains a calcium channel in its C-terminal extremity. Its large N-terminal cytoplasmic region has the ligand-binding site in the N-terminus and modulatory sites in the middle portion immediately upstream of the channel region.</text>
</comment>
<evidence type="ECO:0000256" key="1">
    <source>
        <dbReference type="ARBA" id="ARBA00022737"/>
    </source>
</evidence>
<proteinExistence type="inferred from homology"/>
<dbReference type="Pfam" id="PF08709">
    <property type="entry name" value="Ins145_P3_rec"/>
    <property type="match status" value="1"/>
</dbReference>
<keyword evidence="2" id="KW-0406">Ion transport</keyword>
<comment type="function">
    <text evidence="2">Receptor for inositol 1,4,5-trisphosphate, a second messenger that mediates the release of intracellular calcium.</text>
</comment>
<dbReference type="InterPro" id="IPR014821">
    <property type="entry name" value="Ins145_P3_rcpt"/>
</dbReference>
<protein>
    <recommendedName>
        <fullName evidence="2">Inositol 1,4,5-trisphosphate receptor</fullName>
    </recommendedName>
</protein>
<dbReference type="GO" id="GO:0030667">
    <property type="term" value="C:secretory granule membrane"/>
    <property type="evidence" value="ECO:0007669"/>
    <property type="project" value="TreeGrafter"/>
</dbReference>
<dbReference type="PRINTS" id="PR00779">
    <property type="entry name" value="INSP3RECEPTR"/>
</dbReference>
<dbReference type="GO" id="GO:0035091">
    <property type="term" value="F:phosphatidylinositol binding"/>
    <property type="evidence" value="ECO:0007669"/>
    <property type="project" value="TreeGrafter"/>
</dbReference>